<dbReference type="RefSeq" id="WP_211530021.1">
    <property type="nucleotide sequence ID" value="NZ_JWHL01000002.1"/>
</dbReference>
<feature type="domain" description="Peptidase M1 membrane alanine aminopeptidase" evidence="1">
    <location>
        <begin position="286"/>
        <end position="502"/>
    </location>
</feature>
<gene>
    <name evidence="4" type="ORF">RJ53_02400</name>
</gene>
<dbReference type="Pfam" id="PF01433">
    <property type="entry name" value="Peptidase_M1"/>
    <property type="match status" value="1"/>
</dbReference>
<reference evidence="4" key="1">
    <citation type="submission" date="2014-12" db="EMBL/GenBank/DDBJ databases">
        <authorList>
            <person name="Huang H.-H."/>
            <person name="Chen S.-C."/>
            <person name="Lai M.-C."/>
        </authorList>
    </citation>
    <scope>NUCLEOTIDE SEQUENCE</scope>
    <source>
        <strain evidence="4">K1F9705b</strain>
    </source>
</reference>
<name>A0A8J8B464_9EURY</name>
<dbReference type="Proteomes" id="UP000730161">
    <property type="component" value="Unassembled WGS sequence"/>
</dbReference>
<accession>A0A8J8B464</accession>
<evidence type="ECO:0000313" key="5">
    <source>
        <dbReference type="Proteomes" id="UP000730161"/>
    </source>
</evidence>
<dbReference type="PANTHER" id="PTHR46322">
    <property type="entry name" value="PUROMYCIN-SENSITIVE AMINOPEPTIDASE"/>
    <property type="match status" value="1"/>
</dbReference>
<feature type="domain" description="Aminopeptidase N-like N-terminal" evidence="3">
    <location>
        <begin position="22"/>
        <end position="195"/>
    </location>
</feature>
<dbReference type="Gene3D" id="2.60.40.1730">
    <property type="entry name" value="tricorn interacting facor f3 domain"/>
    <property type="match status" value="1"/>
</dbReference>
<dbReference type="Pfam" id="PF17432">
    <property type="entry name" value="DUF3458_C"/>
    <property type="match status" value="1"/>
</dbReference>
<dbReference type="InterPro" id="IPR024601">
    <property type="entry name" value="Peptidase_M1_pepN_C"/>
</dbReference>
<dbReference type="InterPro" id="IPR014782">
    <property type="entry name" value="Peptidase_M1_dom"/>
</dbReference>
<dbReference type="GO" id="GO:0008270">
    <property type="term" value="F:zinc ion binding"/>
    <property type="evidence" value="ECO:0007669"/>
    <property type="project" value="InterPro"/>
</dbReference>
<dbReference type="Pfam" id="PF17900">
    <property type="entry name" value="Peptidase_M1_N"/>
    <property type="match status" value="1"/>
</dbReference>
<organism evidence="4 5">
    <name type="scientific">Methanocalculus chunghsingensis</name>
    <dbReference type="NCBI Taxonomy" id="156457"/>
    <lineage>
        <taxon>Archaea</taxon>
        <taxon>Methanobacteriati</taxon>
        <taxon>Methanobacteriota</taxon>
        <taxon>Stenosarchaea group</taxon>
        <taxon>Methanomicrobia</taxon>
        <taxon>Methanomicrobiales</taxon>
        <taxon>Methanocalculaceae</taxon>
        <taxon>Methanocalculus</taxon>
    </lineage>
</organism>
<evidence type="ECO:0000259" key="2">
    <source>
        <dbReference type="Pfam" id="PF17432"/>
    </source>
</evidence>
<sequence length="934" mass="105175">MPARFRYYRSDFTPAPVDVMHMDLTFQVEDDHTRVVAATRFRSRDEPIRTFRLNAKDLEILSLSSPGHSIDIAQDEEGIQISFLREIPEQTEFIIESETICRPTSTLLEGLYYDETPPGAPPTQITQCQQWGFQRLLPCIDEMTAKCTYRTTIIADSRYTHLISNGDVAIPRHQVSPHRDAVTYENITTPMAPYLFFLGAGTYDSFQRTFEYPSGTTFLLELLCPPGSDPERAEEALDILEDSIIWVYLFTGPHQYDQLEIRYGIYRLFKKRAYLRRGGAQESDLEQLTGEMKKLDDQIVCGYAYTGSVYREIGMQNSDFGGMENVGNTTISTNRLMPFPEMTDAGFEYLLRVKVHEFYHNLNGSEVTGETPFEIWLNEAATVHIEDQYHAFHFGEEYTRLQRAIALLDPVDGTFSRDTGAIAMPIEPDGFNDPNDLITPVTYVKAPEFIRMIESILGKEAFAWALSIYHRTFAHGNAGRDDFISLMSNIAGTDLGPMAEGWLKQAGYPTLSITTGYDEKDRSCRISLLQSGDGTPWQFPFDGALMSADGREIETFHHIVTGRKEEITISPCQPPAYYSFNRGLSFYGTVDYEADDAALFIQARTDPDIIARFGAFQALLQREMQSLAADPAAPPSPAFIALFIELLSDTGLMSEAGAPLLTIFEGSGDPASAHRYRELYDLRVRLESGIAHAEGAILRSLYRACQEGDGRWRSIGRMARNIKNRQVKNLCLRILARIGTPEIHALIRDQFTKSLSATDRMTAYILLLNSTDPDRHLVFGEMMEKSSHDLVAWEQFLAATASSDAENLVSLLREIEASPYFRIDQANDQRALYGRFARNRKISFETAEGRVYLREILSRLQSVNEYSTVNLLAVFAHIDQMDAAHHISLIGILVSLFRETQSPAIRQTVQRLIAGNPAATASYIGMHGSIPGME</sequence>
<dbReference type="AlphaFoldDB" id="A0A8J8B464"/>
<comment type="caution">
    <text evidence="4">The sequence shown here is derived from an EMBL/GenBank/DDBJ whole genome shotgun (WGS) entry which is preliminary data.</text>
</comment>
<dbReference type="InterPro" id="IPR027268">
    <property type="entry name" value="Peptidase_M4/M1_CTD_sf"/>
</dbReference>
<dbReference type="EMBL" id="JWHL01000002">
    <property type="protein sequence ID" value="MBR1368411.1"/>
    <property type="molecule type" value="Genomic_DNA"/>
</dbReference>
<feature type="domain" description="Peptidase M1 alanyl aminopeptidase C-terminal" evidence="2">
    <location>
        <begin position="597"/>
        <end position="893"/>
    </location>
</feature>
<evidence type="ECO:0000259" key="3">
    <source>
        <dbReference type="Pfam" id="PF17900"/>
    </source>
</evidence>
<keyword evidence="5" id="KW-1185">Reference proteome</keyword>
<dbReference type="Gene3D" id="1.10.390.10">
    <property type="entry name" value="Neutral Protease Domain 2"/>
    <property type="match status" value="1"/>
</dbReference>
<protein>
    <submittedName>
        <fullName evidence="4">Uncharacterized protein</fullName>
    </submittedName>
</protein>
<dbReference type="InterPro" id="IPR042097">
    <property type="entry name" value="Aminopeptidase_N-like_N_sf"/>
</dbReference>
<dbReference type="Gene3D" id="1.25.50.10">
    <property type="entry name" value="Peptidase M1, alanyl aminopeptidase, C-terminal domain"/>
    <property type="match status" value="1"/>
</dbReference>
<dbReference type="GO" id="GO:0008237">
    <property type="term" value="F:metallopeptidase activity"/>
    <property type="evidence" value="ECO:0007669"/>
    <property type="project" value="InterPro"/>
</dbReference>
<dbReference type="PANTHER" id="PTHR46322:SF1">
    <property type="entry name" value="PUROMYCIN-SENSITIVE AMINOPEPTIDASE"/>
    <property type="match status" value="1"/>
</dbReference>
<evidence type="ECO:0000313" key="4">
    <source>
        <dbReference type="EMBL" id="MBR1368411.1"/>
    </source>
</evidence>
<dbReference type="SUPFAM" id="SSF63737">
    <property type="entry name" value="Leukotriene A4 hydrolase N-terminal domain"/>
    <property type="match status" value="1"/>
</dbReference>
<dbReference type="InterPro" id="IPR045357">
    <property type="entry name" value="Aminopeptidase_N-like_N"/>
</dbReference>
<dbReference type="SUPFAM" id="SSF55486">
    <property type="entry name" value="Metalloproteases ('zincins'), catalytic domain"/>
    <property type="match status" value="1"/>
</dbReference>
<evidence type="ECO:0000259" key="1">
    <source>
        <dbReference type="Pfam" id="PF01433"/>
    </source>
</evidence>
<dbReference type="OrthoDB" id="139771at2157"/>
<proteinExistence type="predicted"/>
<dbReference type="InterPro" id="IPR037144">
    <property type="entry name" value="Peptidase_M1_pepN_C_sf"/>
</dbReference>
<dbReference type="InterPro" id="IPR012779">
    <property type="entry name" value="Peptidase_M1_pepN"/>
</dbReference>